<reference evidence="4" key="1">
    <citation type="journal article" date="2017" name="Genome Biol.">
        <title>Comparative genomics reveals high biological diversity and specific adaptations in the industrially and medically important fungal genus Aspergillus.</title>
        <authorList>
            <person name="de Vries R.P."/>
            <person name="Riley R."/>
            <person name="Wiebenga A."/>
            <person name="Aguilar-Osorio G."/>
            <person name="Amillis S."/>
            <person name="Uchima C.A."/>
            <person name="Anderluh G."/>
            <person name="Asadollahi M."/>
            <person name="Askin M."/>
            <person name="Barry K."/>
            <person name="Battaglia E."/>
            <person name="Bayram O."/>
            <person name="Benocci T."/>
            <person name="Braus-Stromeyer S.A."/>
            <person name="Caldana C."/>
            <person name="Canovas D."/>
            <person name="Cerqueira G.C."/>
            <person name="Chen F."/>
            <person name="Chen W."/>
            <person name="Choi C."/>
            <person name="Clum A."/>
            <person name="Dos Santos R.A."/>
            <person name="Damasio A.R."/>
            <person name="Diallinas G."/>
            <person name="Emri T."/>
            <person name="Fekete E."/>
            <person name="Flipphi M."/>
            <person name="Freyberg S."/>
            <person name="Gallo A."/>
            <person name="Gournas C."/>
            <person name="Habgood R."/>
            <person name="Hainaut M."/>
            <person name="Harispe M.L."/>
            <person name="Henrissat B."/>
            <person name="Hilden K.S."/>
            <person name="Hope R."/>
            <person name="Hossain A."/>
            <person name="Karabika E."/>
            <person name="Karaffa L."/>
            <person name="Karanyi Z."/>
            <person name="Krasevec N."/>
            <person name="Kuo A."/>
            <person name="Kusch H."/>
            <person name="LaButti K."/>
            <person name="Lagendijk E.L."/>
            <person name="Lapidus A."/>
            <person name="Levasseur A."/>
            <person name="Lindquist E."/>
            <person name="Lipzen A."/>
            <person name="Logrieco A.F."/>
            <person name="MacCabe A."/>
            <person name="Maekelae M.R."/>
            <person name="Malavazi I."/>
            <person name="Melin P."/>
            <person name="Meyer V."/>
            <person name="Mielnichuk N."/>
            <person name="Miskei M."/>
            <person name="Molnar A.P."/>
            <person name="Mule G."/>
            <person name="Ngan C.Y."/>
            <person name="Orejas M."/>
            <person name="Orosz E."/>
            <person name="Ouedraogo J.P."/>
            <person name="Overkamp K.M."/>
            <person name="Park H.-S."/>
            <person name="Perrone G."/>
            <person name="Piumi F."/>
            <person name="Punt P.J."/>
            <person name="Ram A.F."/>
            <person name="Ramon A."/>
            <person name="Rauscher S."/>
            <person name="Record E."/>
            <person name="Riano-Pachon D.M."/>
            <person name="Robert V."/>
            <person name="Roehrig J."/>
            <person name="Ruller R."/>
            <person name="Salamov A."/>
            <person name="Salih N.S."/>
            <person name="Samson R.A."/>
            <person name="Sandor E."/>
            <person name="Sanguinetti M."/>
            <person name="Schuetze T."/>
            <person name="Sepcic K."/>
            <person name="Shelest E."/>
            <person name="Sherlock G."/>
            <person name="Sophianopoulou V."/>
            <person name="Squina F.M."/>
            <person name="Sun H."/>
            <person name="Susca A."/>
            <person name="Todd R.B."/>
            <person name="Tsang A."/>
            <person name="Unkles S.E."/>
            <person name="van de Wiele N."/>
            <person name="van Rossen-Uffink D."/>
            <person name="Oliveira J.V."/>
            <person name="Vesth T.C."/>
            <person name="Visser J."/>
            <person name="Yu J.-H."/>
            <person name="Zhou M."/>
            <person name="Andersen M.R."/>
            <person name="Archer D.B."/>
            <person name="Baker S.E."/>
            <person name="Benoit I."/>
            <person name="Brakhage A.A."/>
            <person name="Braus G.H."/>
            <person name="Fischer R."/>
            <person name="Frisvad J.C."/>
            <person name="Goldman G.H."/>
            <person name="Houbraken J."/>
            <person name="Oakley B."/>
            <person name="Pocsi I."/>
            <person name="Scazzocchio C."/>
            <person name="Seiboth B."/>
            <person name="vanKuyk P.A."/>
            <person name="Wortman J."/>
            <person name="Dyer P.S."/>
            <person name="Grigoriev I.V."/>
        </authorList>
    </citation>
    <scope>NUCLEOTIDE SEQUENCE [LARGE SCALE GENOMIC DNA]</scope>
    <source>
        <strain evidence="4">CBS 134.48</strain>
    </source>
</reference>
<evidence type="ECO:0000313" key="4">
    <source>
        <dbReference type="Proteomes" id="UP000184304"/>
    </source>
</evidence>
<keyword evidence="4" id="KW-1185">Reference proteome</keyword>
<organism evidence="3 4">
    <name type="scientific">Aspergillus tubingensis (strain CBS 134.48)</name>
    <dbReference type="NCBI Taxonomy" id="767770"/>
    <lineage>
        <taxon>Eukaryota</taxon>
        <taxon>Fungi</taxon>
        <taxon>Dikarya</taxon>
        <taxon>Ascomycota</taxon>
        <taxon>Pezizomycotina</taxon>
        <taxon>Eurotiomycetes</taxon>
        <taxon>Eurotiomycetidae</taxon>
        <taxon>Eurotiales</taxon>
        <taxon>Aspergillaceae</taxon>
        <taxon>Aspergillus</taxon>
        <taxon>Aspergillus subgen. Circumdati</taxon>
    </lineage>
</organism>
<keyword evidence="2" id="KW-0472">Membrane</keyword>
<name>A0A1L9N9X8_ASPTC</name>
<dbReference type="AlphaFoldDB" id="A0A1L9N9X8"/>
<evidence type="ECO:0000256" key="1">
    <source>
        <dbReference type="SAM" id="MobiDB-lite"/>
    </source>
</evidence>
<gene>
    <name evidence="3" type="ORF">ASPTUDRAFT_53401</name>
</gene>
<accession>A0A1L9N9X8</accession>
<feature type="transmembrane region" description="Helical" evidence="2">
    <location>
        <begin position="92"/>
        <end position="113"/>
    </location>
</feature>
<protein>
    <submittedName>
        <fullName evidence="3">Uncharacterized protein</fullName>
    </submittedName>
</protein>
<dbReference type="EMBL" id="KV878187">
    <property type="protein sequence ID" value="OJI86110.1"/>
    <property type="molecule type" value="Genomic_DNA"/>
</dbReference>
<dbReference type="VEuPathDB" id="FungiDB:ASPTUDRAFT_53401"/>
<evidence type="ECO:0000313" key="3">
    <source>
        <dbReference type="EMBL" id="OJI86110.1"/>
    </source>
</evidence>
<dbReference type="Proteomes" id="UP000184304">
    <property type="component" value="Unassembled WGS sequence"/>
</dbReference>
<feature type="compositionally biased region" description="Gly residues" evidence="1">
    <location>
        <begin position="35"/>
        <end position="49"/>
    </location>
</feature>
<proteinExistence type="predicted"/>
<sequence>MSNDGNLRQEEGPALWMKSWPVNREFLSCSRSENGPGGRSRPGNFGGRELGIPVHSRGGREPGRRGVKVPPLLNLLTFAPPSQPMRLALFNAYYNVIILIAGIFFSGGTIVRFQGSADSSEVPQQTGWTKGAGCCPLPSIFPVPPARKLRIGYHIMRRHALHTLGASDPGGLIGGEHTDATDLAHPTMKAKGIQTDLRVRDDVCGPGPTYMVLALLTQRTLPTAEEPWRGEGKTNSGSRNFPVAIGSGRDNAAAICRGADPEILASNKP</sequence>
<keyword evidence="2" id="KW-1133">Transmembrane helix</keyword>
<feature type="region of interest" description="Disordered" evidence="1">
    <location>
        <begin position="29"/>
        <end position="64"/>
    </location>
</feature>
<keyword evidence="2" id="KW-0812">Transmembrane</keyword>
<evidence type="ECO:0000256" key="2">
    <source>
        <dbReference type="SAM" id="Phobius"/>
    </source>
</evidence>